<keyword evidence="2" id="KW-1185">Reference proteome</keyword>
<sequence length="117" mass="12688">MEYGNCFTINTSNLFVQRSGHQQGFKVTLFVDAAEYVGPLADSVGAVVSVYLPLTKSNTIGENPIYVAPGSFVSVSLNAPMLSGLLNKTGTRRVKEVVKDLESARLSFCNCILKLRL</sequence>
<protein>
    <submittedName>
        <fullName evidence="1">Uncharacterized protein</fullName>
    </submittedName>
</protein>
<evidence type="ECO:0000313" key="2">
    <source>
        <dbReference type="Proteomes" id="UP001159405"/>
    </source>
</evidence>
<dbReference type="Gene3D" id="2.60.470.10">
    <property type="entry name" value="Acid-sensing ion channels like domains"/>
    <property type="match status" value="1"/>
</dbReference>
<gene>
    <name evidence="1" type="ORF">PLOB_00017163</name>
</gene>
<organism evidence="1 2">
    <name type="scientific">Porites lobata</name>
    <dbReference type="NCBI Taxonomy" id="104759"/>
    <lineage>
        <taxon>Eukaryota</taxon>
        <taxon>Metazoa</taxon>
        <taxon>Cnidaria</taxon>
        <taxon>Anthozoa</taxon>
        <taxon>Hexacorallia</taxon>
        <taxon>Scleractinia</taxon>
        <taxon>Fungiina</taxon>
        <taxon>Poritidae</taxon>
        <taxon>Porites</taxon>
    </lineage>
</organism>
<dbReference type="Proteomes" id="UP001159405">
    <property type="component" value="Unassembled WGS sequence"/>
</dbReference>
<evidence type="ECO:0000313" key="1">
    <source>
        <dbReference type="EMBL" id="CAH3175710.1"/>
    </source>
</evidence>
<dbReference type="EMBL" id="CALNXK010000204">
    <property type="protein sequence ID" value="CAH3175710.1"/>
    <property type="molecule type" value="Genomic_DNA"/>
</dbReference>
<proteinExistence type="predicted"/>
<accession>A0ABN8RCZ4</accession>
<comment type="caution">
    <text evidence="1">The sequence shown here is derived from an EMBL/GenBank/DDBJ whole genome shotgun (WGS) entry which is preliminary data.</text>
</comment>
<name>A0ABN8RCZ4_9CNID</name>
<reference evidence="1 2" key="1">
    <citation type="submission" date="2022-05" db="EMBL/GenBank/DDBJ databases">
        <authorList>
            <consortium name="Genoscope - CEA"/>
            <person name="William W."/>
        </authorList>
    </citation>
    <scope>NUCLEOTIDE SEQUENCE [LARGE SCALE GENOMIC DNA]</scope>
</reference>